<sequence length="516" mass="58146">MSALFVQNDEADNVPPINTLPNELLCMIFDICMFESHDVPAMHNFANPLPWAITWTCRRWRTVAISTQSLWNRLRFSGLTNGGHHLAQLCLSRSGNAPLDVAVHEHIQSSIFTELKCNTERIQHLFVCCGADFDQLQKIADSPMPMLDGLALDIAYAPKAKGLVPILGHCPNIRYLSLYAEDQELSDQVFVTELTWTRLVRLELLVSCTADKLLEALSGCAVLEDLLIVQHEMNTTGTHEPISRVEPVKLPSLISLSIGHSHPDLFTALLCPNIYSLTLHDTDQEIIKKLIVESQCRPSVLELGRGWHPGEDGGLFAWYDSEFDPLHESVKTLVIMLSEAINMEFLLRGRHYSPFAHLENLDIVSHAYYEVPKPFEALQWDAIADILNERIGEDDMSSMNRINITDDPDYYSNISDDTWDYLVAIGSRAPGIISISARLRDRRWEAREFRQQAPFHYMDYGTLFMNEGLEWQDPRAVVEEVPLTAPPAMHNYQIPGALEGLDAPEDPPGSADCIVC</sequence>
<evidence type="ECO:0000313" key="1">
    <source>
        <dbReference type="EMBL" id="KIY66764.1"/>
    </source>
</evidence>
<gene>
    <name evidence="1" type="ORF">CYLTODRAFT_423104</name>
</gene>
<dbReference type="SUPFAM" id="SSF52047">
    <property type="entry name" value="RNI-like"/>
    <property type="match status" value="1"/>
</dbReference>
<dbReference type="Proteomes" id="UP000054007">
    <property type="component" value="Unassembled WGS sequence"/>
</dbReference>
<proteinExistence type="predicted"/>
<reference evidence="1 2" key="1">
    <citation type="journal article" date="2015" name="Fungal Genet. Biol.">
        <title>Evolution of novel wood decay mechanisms in Agaricales revealed by the genome sequences of Fistulina hepatica and Cylindrobasidium torrendii.</title>
        <authorList>
            <person name="Floudas D."/>
            <person name="Held B.W."/>
            <person name="Riley R."/>
            <person name="Nagy L.G."/>
            <person name="Koehler G."/>
            <person name="Ransdell A.S."/>
            <person name="Younus H."/>
            <person name="Chow J."/>
            <person name="Chiniquy J."/>
            <person name="Lipzen A."/>
            <person name="Tritt A."/>
            <person name="Sun H."/>
            <person name="Haridas S."/>
            <person name="LaButti K."/>
            <person name="Ohm R.A."/>
            <person name="Kues U."/>
            <person name="Blanchette R.A."/>
            <person name="Grigoriev I.V."/>
            <person name="Minto R.E."/>
            <person name="Hibbett D.S."/>
        </authorList>
    </citation>
    <scope>NUCLEOTIDE SEQUENCE [LARGE SCALE GENOMIC DNA]</scope>
    <source>
        <strain evidence="1 2">FP15055 ss-10</strain>
    </source>
</reference>
<dbReference type="STRING" id="1314674.A0A0D7B9F2"/>
<dbReference type="EMBL" id="KN880544">
    <property type="protein sequence ID" value="KIY66764.1"/>
    <property type="molecule type" value="Genomic_DNA"/>
</dbReference>
<protein>
    <submittedName>
        <fullName evidence="1">Uncharacterized protein</fullName>
    </submittedName>
</protein>
<dbReference type="Gene3D" id="3.80.10.10">
    <property type="entry name" value="Ribonuclease Inhibitor"/>
    <property type="match status" value="1"/>
</dbReference>
<name>A0A0D7B9F2_9AGAR</name>
<dbReference type="AlphaFoldDB" id="A0A0D7B9F2"/>
<dbReference type="InterPro" id="IPR032675">
    <property type="entry name" value="LRR_dom_sf"/>
</dbReference>
<organism evidence="1 2">
    <name type="scientific">Cylindrobasidium torrendii FP15055 ss-10</name>
    <dbReference type="NCBI Taxonomy" id="1314674"/>
    <lineage>
        <taxon>Eukaryota</taxon>
        <taxon>Fungi</taxon>
        <taxon>Dikarya</taxon>
        <taxon>Basidiomycota</taxon>
        <taxon>Agaricomycotina</taxon>
        <taxon>Agaricomycetes</taxon>
        <taxon>Agaricomycetidae</taxon>
        <taxon>Agaricales</taxon>
        <taxon>Marasmiineae</taxon>
        <taxon>Physalacriaceae</taxon>
        <taxon>Cylindrobasidium</taxon>
    </lineage>
</organism>
<dbReference type="OrthoDB" id="3226575at2759"/>
<keyword evidence="2" id="KW-1185">Reference proteome</keyword>
<accession>A0A0D7B9F2</accession>
<evidence type="ECO:0000313" key="2">
    <source>
        <dbReference type="Proteomes" id="UP000054007"/>
    </source>
</evidence>